<keyword evidence="5 7" id="KW-0472">Membrane</keyword>
<feature type="transmembrane region" description="Helical" evidence="7">
    <location>
        <begin position="375"/>
        <end position="395"/>
    </location>
</feature>
<evidence type="ECO:0000256" key="3">
    <source>
        <dbReference type="ARBA" id="ARBA00022692"/>
    </source>
</evidence>
<dbReference type="PANTHER" id="PTHR30509">
    <property type="entry name" value="P-HYDROXYBENZOIC ACID EFFLUX PUMP SUBUNIT-RELATED"/>
    <property type="match status" value="1"/>
</dbReference>
<evidence type="ECO:0000256" key="5">
    <source>
        <dbReference type="ARBA" id="ARBA00023136"/>
    </source>
</evidence>
<feature type="transmembrane region" description="Helical" evidence="7">
    <location>
        <begin position="71"/>
        <end position="87"/>
    </location>
</feature>
<feature type="transmembrane region" description="Helical" evidence="7">
    <location>
        <begin position="429"/>
        <end position="445"/>
    </location>
</feature>
<dbReference type="Pfam" id="PF13515">
    <property type="entry name" value="FUSC_2"/>
    <property type="match status" value="1"/>
</dbReference>
<feature type="transmembrane region" description="Helical" evidence="7">
    <location>
        <begin position="475"/>
        <end position="494"/>
    </location>
</feature>
<dbReference type="AlphaFoldDB" id="A0A561R1C5"/>
<dbReference type="PANTHER" id="PTHR30509:SF9">
    <property type="entry name" value="MULTIDRUG RESISTANCE PROTEIN MDTO"/>
    <property type="match status" value="1"/>
</dbReference>
<dbReference type="GO" id="GO:0005886">
    <property type="term" value="C:plasma membrane"/>
    <property type="evidence" value="ECO:0007669"/>
    <property type="project" value="UniProtKB-SubCell"/>
</dbReference>
<keyword evidence="10" id="KW-1185">Reference proteome</keyword>
<evidence type="ECO:0000256" key="1">
    <source>
        <dbReference type="ARBA" id="ARBA00004651"/>
    </source>
</evidence>
<evidence type="ECO:0000256" key="4">
    <source>
        <dbReference type="ARBA" id="ARBA00022989"/>
    </source>
</evidence>
<feature type="transmembrane region" description="Helical" evidence="7">
    <location>
        <begin position="99"/>
        <end position="116"/>
    </location>
</feature>
<keyword evidence="3 7" id="KW-0812">Transmembrane</keyword>
<dbReference type="InterPro" id="IPR049453">
    <property type="entry name" value="Memb_transporter_dom"/>
</dbReference>
<feature type="transmembrane region" description="Helical" evidence="7">
    <location>
        <begin position="451"/>
        <end position="468"/>
    </location>
</feature>
<gene>
    <name evidence="9" type="ORF">FHW37_10225</name>
</gene>
<comment type="caution">
    <text evidence="9">The sequence shown here is derived from an EMBL/GenBank/DDBJ whole genome shotgun (WGS) entry which is preliminary data.</text>
</comment>
<comment type="similarity">
    <text evidence="6">Belongs to the YccS/YhfK family.</text>
</comment>
<protein>
    <submittedName>
        <fullName evidence="9">Putative membrane protein YccC</fullName>
    </submittedName>
</protein>
<keyword evidence="4 7" id="KW-1133">Transmembrane helix</keyword>
<feature type="transmembrane region" description="Helical" evidence="7">
    <location>
        <begin position="47"/>
        <end position="65"/>
    </location>
</feature>
<accession>A0A561R1C5</accession>
<sequence length="681" mass="73507">MLKPLPDTVKGPAMRLQHMVMTFRSALVDRLVAHDPALSRVRMGARVTLSILISIAALIAFHFLVTPLPSISYALAIVLSIEGGVAVRDRTPGEQLKTRLIGCAASLFCISLAALLEGYRLVADLAFLGVILAASLARVYGQRGFAVGMFAFISYFMGAYLKPTFAELPLAALGPLFAVTIGHLVRTFLFPEDWRRDLRAALKAMQGRVMDILVRLSVLSKEGRVTENDRTELRHMEEQLKDVVLMAEGLLPRQVDGTAHSDDDPVTALSMAIFDLHLSAESAIVQSLETPPPFVLVHAVISGDRDLAEKVAASTAVEKGGETARASAQALLWLQRSLQALGRAAGKEAGGLASIDDRVVDEPPTKPDFSWKNPLVRAAAQITIAAGIAMIFGLFLSRERWFWAVLTAFLTFNNTKSRGDAAIRAMQRSVGTALGIIIGLAAATLLAGHTVSTVILASACVFLAFYFLQVSYALLSFFVTIVLCLVYGLIGQLTLDVLLLRVEETMIGAVAGTFVAFVVFPASTRSNVDLALARWYDALGQLLDAARDGESRYRVIELSSRLDAAYRELTVAARPLGSAWSLVTRPGPIRQTLAMFLATSYWARIFAHDFAEAKKPLDPDVLTAIEEARAALSKAAARGSDCFATRKPRPVMAGNAAPAFRQGAAMGADRVANLLNRLYPA</sequence>
<reference evidence="9 10" key="1">
    <citation type="submission" date="2019-06" db="EMBL/GenBank/DDBJ databases">
        <title>Sorghum-associated microbial communities from plants grown in Nebraska, USA.</title>
        <authorList>
            <person name="Schachtman D."/>
        </authorList>
    </citation>
    <scope>NUCLEOTIDE SEQUENCE [LARGE SCALE GENOMIC DNA]</scope>
    <source>
        <strain evidence="9 10">1225</strain>
    </source>
</reference>
<evidence type="ECO:0000259" key="8">
    <source>
        <dbReference type="Pfam" id="PF13515"/>
    </source>
</evidence>
<evidence type="ECO:0000256" key="7">
    <source>
        <dbReference type="SAM" id="Phobius"/>
    </source>
</evidence>
<dbReference type="Proteomes" id="UP000320653">
    <property type="component" value="Unassembled WGS sequence"/>
</dbReference>
<name>A0A561R1C5_9HYPH</name>
<comment type="subcellular location">
    <subcellularLocation>
        <location evidence="1">Cell membrane</location>
        <topology evidence="1">Multi-pass membrane protein</topology>
    </subcellularLocation>
</comment>
<proteinExistence type="inferred from homology"/>
<evidence type="ECO:0000256" key="2">
    <source>
        <dbReference type="ARBA" id="ARBA00022475"/>
    </source>
</evidence>
<evidence type="ECO:0000256" key="6">
    <source>
        <dbReference type="ARBA" id="ARBA00043993"/>
    </source>
</evidence>
<feature type="domain" description="Integral membrane bound transporter" evidence="8">
    <location>
        <begin position="388"/>
        <end position="514"/>
    </location>
</feature>
<evidence type="ECO:0000313" key="10">
    <source>
        <dbReference type="Proteomes" id="UP000320653"/>
    </source>
</evidence>
<evidence type="ECO:0000313" key="9">
    <source>
        <dbReference type="EMBL" id="TWF56399.1"/>
    </source>
</evidence>
<organism evidence="9 10">
    <name type="scientific">Neorhizobium alkalisoli</name>
    <dbReference type="NCBI Taxonomy" id="528178"/>
    <lineage>
        <taxon>Bacteria</taxon>
        <taxon>Pseudomonadati</taxon>
        <taxon>Pseudomonadota</taxon>
        <taxon>Alphaproteobacteria</taxon>
        <taxon>Hyphomicrobiales</taxon>
        <taxon>Rhizobiaceae</taxon>
        <taxon>Rhizobium/Agrobacterium group</taxon>
        <taxon>Neorhizobium</taxon>
    </lineage>
</organism>
<feature type="transmembrane region" description="Helical" evidence="7">
    <location>
        <begin position="506"/>
        <end position="524"/>
    </location>
</feature>
<keyword evidence="2" id="KW-1003">Cell membrane</keyword>
<feature type="transmembrane region" description="Helical" evidence="7">
    <location>
        <begin position="168"/>
        <end position="189"/>
    </location>
</feature>
<dbReference type="EMBL" id="VIWP01000002">
    <property type="protein sequence ID" value="TWF56399.1"/>
    <property type="molecule type" value="Genomic_DNA"/>
</dbReference>
<feature type="transmembrane region" description="Helical" evidence="7">
    <location>
        <begin position="145"/>
        <end position="162"/>
    </location>
</feature>